<dbReference type="Proteomes" id="UP000605897">
    <property type="component" value="Unassembled WGS sequence"/>
</dbReference>
<evidence type="ECO:0000313" key="3">
    <source>
        <dbReference type="EMBL" id="GHE76345.1"/>
    </source>
</evidence>
<dbReference type="Pfam" id="PF00701">
    <property type="entry name" value="DHDPS"/>
    <property type="match status" value="1"/>
</dbReference>
<dbReference type="InterPro" id="IPR013785">
    <property type="entry name" value="Aldolase_TIM"/>
</dbReference>
<evidence type="ECO:0000256" key="2">
    <source>
        <dbReference type="SAM" id="MobiDB-lite"/>
    </source>
</evidence>
<evidence type="ECO:0000313" key="4">
    <source>
        <dbReference type="Proteomes" id="UP000605897"/>
    </source>
</evidence>
<dbReference type="EMBL" id="BNAU01000001">
    <property type="protein sequence ID" value="GHE76345.1"/>
    <property type="molecule type" value="Genomic_DNA"/>
</dbReference>
<proteinExistence type="predicted"/>
<gene>
    <name evidence="3" type="ORF">GCM10017786_01670</name>
</gene>
<dbReference type="RefSeq" id="WP_191242547.1">
    <property type="nucleotide sequence ID" value="NZ_BNAU01000001.1"/>
</dbReference>
<keyword evidence="4" id="KW-1185">Reference proteome</keyword>
<reference evidence="4" key="1">
    <citation type="journal article" date="2019" name="Int. J. Syst. Evol. Microbiol.">
        <title>The Global Catalogue of Microorganisms (GCM) 10K type strain sequencing project: providing services to taxonomists for standard genome sequencing and annotation.</title>
        <authorList>
            <consortium name="The Broad Institute Genomics Platform"/>
            <consortium name="The Broad Institute Genome Sequencing Center for Infectious Disease"/>
            <person name="Wu L."/>
            <person name="Ma J."/>
        </authorList>
    </citation>
    <scope>NUCLEOTIDE SEQUENCE [LARGE SCALE GENOMIC DNA]</scope>
    <source>
        <strain evidence="4">CGMCC 4.7677</strain>
    </source>
</reference>
<keyword evidence="1" id="KW-0456">Lyase</keyword>
<name>A0ABQ3ICE0_9PSEU</name>
<dbReference type="InterPro" id="IPR002220">
    <property type="entry name" value="DapA-like"/>
</dbReference>
<dbReference type="Gene3D" id="3.20.20.70">
    <property type="entry name" value="Aldolase class I"/>
    <property type="match status" value="1"/>
</dbReference>
<dbReference type="SUPFAM" id="SSF51569">
    <property type="entry name" value="Aldolase"/>
    <property type="match status" value="1"/>
</dbReference>
<sequence>MNWVKQSGSADLVAAALRAAVDERWRPPKLNATDAAPATRTGKLGPRRHRGSAGVSGALSRESGDLATARDLYYRLHPPGDLLFGEINEAPPREALQQRGLIQSGSVRQPLVPLAEDGQVEVEKRLAAGAELLPLVASRLT</sequence>
<protein>
    <submittedName>
        <fullName evidence="3">Uncharacterized protein</fullName>
    </submittedName>
</protein>
<feature type="region of interest" description="Disordered" evidence="2">
    <location>
        <begin position="28"/>
        <end position="61"/>
    </location>
</feature>
<comment type="caution">
    <text evidence="3">The sequence shown here is derived from an EMBL/GenBank/DDBJ whole genome shotgun (WGS) entry which is preliminary data.</text>
</comment>
<accession>A0ABQ3ICE0</accession>
<evidence type="ECO:0000256" key="1">
    <source>
        <dbReference type="ARBA" id="ARBA00023239"/>
    </source>
</evidence>
<organism evidence="3 4">
    <name type="scientific">Amycolatopsis deserti</name>
    <dbReference type="NCBI Taxonomy" id="185696"/>
    <lineage>
        <taxon>Bacteria</taxon>
        <taxon>Bacillati</taxon>
        <taxon>Actinomycetota</taxon>
        <taxon>Actinomycetes</taxon>
        <taxon>Pseudonocardiales</taxon>
        <taxon>Pseudonocardiaceae</taxon>
        <taxon>Amycolatopsis</taxon>
    </lineage>
</organism>